<feature type="transmembrane region" description="Helical" evidence="2">
    <location>
        <begin position="304"/>
        <end position="322"/>
    </location>
</feature>
<name>A0A1I4RDV4_ECTMO</name>
<keyword evidence="2" id="KW-1133">Transmembrane helix</keyword>
<feature type="transmembrane region" description="Helical" evidence="2">
    <location>
        <begin position="210"/>
        <end position="231"/>
    </location>
</feature>
<dbReference type="InterPro" id="IPR006976">
    <property type="entry name" value="VanZ-like"/>
</dbReference>
<evidence type="ECO:0000259" key="3">
    <source>
        <dbReference type="Pfam" id="PF04892"/>
    </source>
</evidence>
<dbReference type="Pfam" id="PF04892">
    <property type="entry name" value="VanZ"/>
    <property type="match status" value="1"/>
</dbReference>
<feature type="transmembrane region" description="Helical" evidence="2">
    <location>
        <begin position="732"/>
        <end position="753"/>
    </location>
</feature>
<dbReference type="RefSeq" id="WP_090485080.1">
    <property type="nucleotide sequence ID" value="NZ_FOUO01000007.1"/>
</dbReference>
<proteinExistence type="predicted"/>
<feature type="transmembrane region" description="Helical" evidence="2">
    <location>
        <begin position="162"/>
        <end position="183"/>
    </location>
</feature>
<dbReference type="PANTHER" id="PTHR37422">
    <property type="entry name" value="TEICHURONIC ACID BIOSYNTHESIS PROTEIN TUAE"/>
    <property type="match status" value="1"/>
</dbReference>
<keyword evidence="2" id="KW-0472">Membrane</keyword>
<feature type="transmembrane region" description="Helical" evidence="2">
    <location>
        <begin position="760"/>
        <end position="778"/>
    </location>
</feature>
<feature type="transmembrane region" description="Helical" evidence="2">
    <location>
        <begin position="691"/>
        <end position="712"/>
    </location>
</feature>
<evidence type="ECO:0000256" key="2">
    <source>
        <dbReference type="SAM" id="Phobius"/>
    </source>
</evidence>
<dbReference type="InterPro" id="IPR051533">
    <property type="entry name" value="WaaL-like"/>
</dbReference>
<organism evidence="4 5">
    <name type="scientific">Ectothiorhodospira mobilis</name>
    <dbReference type="NCBI Taxonomy" id="195064"/>
    <lineage>
        <taxon>Bacteria</taxon>
        <taxon>Pseudomonadati</taxon>
        <taxon>Pseudomonadota</taxon>
        <taxon>Gammaproteobacteria</taxon>
        <taxon>Chromatiales</taxon>
        <taxon>Ectothiorhodospiraceae</taxon>
        <taxon>Ectothiorhodospira</taxon>
    </lineage>
</organism>
<feature type="transmembrane region" description="Helical" evidence="2">
    <location>
        <begin position="522"/>
        <end position="540"/>
    </location>
</feature>
<feature type="transmembrane region" description="Helical" evidence="2">
    <location>
        <begin position="383"/>
        <end position="402"/>
    </location>
</feature>
<evidence type="ECO:0000313" key="5">
    <source>
        <dbReference type="Proteomes" id="UP000199556"/>
    </source>
</evidence>
<accession>A0A1I4RDV4</accession>
<feature type="transmembrane region" description="Helical" evidence="2">
    <location>
        <begin position="9"/>
        <end position="28"/>
    </location>
</feature>
<feature type="transmembrane region" description="Helical" evidence="2">
    <location>
        <begin position="417"/>
        <end position="436"/>
    </location>
</feature>
<dbReference type="Proteomes" id="UP000199556">
    <property type="component" value="Unassembled WGS sequence"/>
</dbReference>
<dbReference type="PANTHER" id="PTHR37422:SF23">
    <property type="entry name" value="TEICHURONIC ACID BIOSYNTHESIS PROTEIN TUAE"/>
    <property type="match status" value="1"/>
</dbReference>
<protein>
    <submittedName>
        <fullName evidence="4">VanZ like family protein</fullName>
    </submittedName>
</protein>
<feature type="region of interest" description="Disordered" evidence="1">
    <location>
        <begin position="472"/>
        <end position="502"/>
    </location>
</feature>
<feature type="compositionally biased region" description="Basic and acidic residues" evidence="1">
    <location>
        <begin position="1150"/>
        <end position="1160"/>
    </location>
</feature>
<dbReference type="OrthoDB" id="283584at2"/>
<sequence>MPRSQTSRWALAAWLSLAGVLYLTLLPFEFEDHGLAEGWRHFTALRPGGMQAADRQQWVANVLMFLPLGFFWNGWLQAGVRGRVAAWGVGLSVVALGALTTATVEFLHFWIPDREPSLLDMSGNALGALLGVLAWHGLAGRRGGLLLQRLRRGGSQALRTGLVLYAVLYLMLALLPLDFMLSWTEVAAKLSGDGWGGWRAGGGVDDLRWLLLRLLEVLFTLPLGVLLAMGAGRRRAGMAWVAGAMLFGLGLGLLLELAQFLTVNGVAEGASVLFRGMGVAAGAALFQGRGGLRPERMRPWMRPSLSLAAIPYLLLLILLNLGGQGFSPEPAVAEKLAHLRLLPGYYHYHVSEAAAISSVFLHLALYAPLGAAIWLWCWGSGRVPRAGTALAVSWAFALALLLETGKLFLEGLRPDPAGPFIAAVAAGLAWGVCAWLRGVVEGSSGPVTVAAAPSRGAALAFPGFVPDATGTVPRSGHRCGDPSKNGAAPGRGSSWEGRGMPCGGRGAVSGERVMEDMVGPSPWMIPGVLLAVVTLALALLWPVAPGWLAVGTAVYGVVLWYRPDSAWLLIPPLVPLLDLSLWTGWRYLDELDLFLLATAAVLCLRWRGRAGPPWLPPMLGWALVALALSTAVSLWLALMPPPPVEADTWVRYTHPYHGLRVVKGLFWALLLFILTRGVVRSPGWLLSHRLLPGMVLSLAVGLGTVLHERWAYPGLLDFDSGYRVTGNFTDMHVGGPSIETFLVMALPWVLLWVWRRRSAAVVLAAAVLLVVGIYALAVTYSRGGYLGLAVAAGVVLTGMIAAAAASRQRGLLPLTLVLPLLVGGVALPWVAGGHVGERMDRVEADFERRMAHWRLALDLRPPGVVPALLGAGPGAFPGAYAAGNPAGRLPGNFALEDGALLLGGGDSLYMNQRLGRLPPGGYTLSLQARGDAVADLGVYVCRKKIRYSFDCHHARLEWPAGASRGEEQTWRFEHRPGPREARGWVLTLAAPAASSPIRVEGVSLVSGDGREWLRNGDFTQGLRHWYFSSDHLWPWRVENQWLEILFDQGWLGLLAFCAVLVAGLGHLARGALAGHVTDACLLASLAGVLGVGVFGTVFWSPRLEMLFYLILLLGVAAARERARLEAAPGRSRGHESGRNAPPDAGFVRSQHPDHKPAGRC</sequence>
<feature type="transmembrane region" description="Helical" evidence="2">
    <location>
        <begin position="123"/>
        <end position="141"/>
    </location>
</feature>
<gene>
    <name evidence="4" type="ORF">SAMN05421721_107134</name>
</gene>
<feature type="transmembrane region" description="Helical" evidence="2">
    <location>
        <begin position="88"/>
        <end position="111"/>
    </location>
</feature>
<evidence type="ECO:0000256" key="1">
    <source>
        <dbReference type="SAM" id="MobiDB-lite"/>
    </source>
</evidence>
<dbReference type="AlphaFoldDB" id="A0A1I4RDV4"/>
<dbReference type="EMBL" id="FOUO01000007">
    <property type="protein sequence ID" value="SFM50461.1"/>
    <property type="molecule type" value="Genomic_DNA"/>
</dbReference>
<feature type="transmembrane region" description="Helical" evidence="2">
    <location>
        <begin position="1049"/>
        <end position="1067"/>
    </location>
</feature>
<feature type="transmembrane region" description="Helical" evidence="2">
    <location>
        <begin position="784"/>
        <end position="804"/>
    </location>
</feature>
<keyword evidence="2" id="KW-0812">Transmembrane</keyword>
<feature type="transmembrane region" description="Helical" evidence="2">
    <location>
        <begin position="58"/>
        <end position="76"/>
    </location>
</feature>
<feature type="domain" description="VanZ-like" evidence="3">
    <location>
        <begin position="21"/>
        <end position="136"/>
    </location>
</feature>
<feature type="region of interest" description="Disordered" evidence="1">
    <location>
        <begin position="1126"/>
        <end position="1160"/>
    </location>
</feature>
<keyword evidence="5" id="KW-1185">Reference proteome</keyword>
<feature type="transmembrane region" description="Helical" evidence="2">
    <location>
        <begin position="811"/>
        <end position="831"/>
    </location>
</feature>
<feature type="transmembrane region" description="Helical" evidence="2">
    <location>
        <begin position="658"/>
        <end position="679"/>
    </location>
</feature>
<feature type="transmembrane region" description="Helical" evidence="2">
    <location>
        <begin position="353"/>
        <end position="376"/>
    </location>
</feature>
<feature type="transmembrane region" description="Helical" evidence="2">
    <location>
        <begin position="591"/>
        <end position="607"/>
    </location>
</feature>
<feature type="transmembrane region" description="Helical" evidence="2">
    <location>
        <begin position="272"/>
        <end position="292"/>
    </location>
</feature>
<dbReference type="STRING" id="195064.SAMN05421721_107134"/>
<reference evidence="4 5" key="1">
    <citation type="submission" date="2016-10" db="EMBL/GenBank/DDBJ databases">
        <authorList>
            <person name="de Groot N.N."/>
        </authorList>
    </citation>
    <scope>NUCLEOTIDE SEQUENCE [LARGE SCALE GENOMIC DNA]</scope>
    <source>
        <strain evidence="4 5">DSM 4180</strain>
    </source>
</reference>
<feature type="transmembrane region" description="Helical" evidence="2">
    <location>
        <begin position="238"/>
        <end position="260"/>
    </location>
</feature>
<feature type="transmembrane region" description="Helical" evidence="2">
    <location>
        <begin position="1079"/>
        <end position="1099"/>
    </location>
</feature>
<evidence type="ECO:0000313" key="4">
    <source>
        <dbReference type="EMBL" id="SFM50461.1"/>
    </source>
</evidence>
<feature type="transmembrane region" description="Helical" evidence="2">
    <location>
        <begin position="619"/>
        <end position="638"/>
    </location>
</feature>